<accession>A0A8J2HNH0</accession>
<comment type="subcellular location">
    <subcellularLocation>
        <location evidence="1">Cell membrane</location>
        <topology evidence="1">Multi-pass membrane protein</topology>
    </subcellularLocation>
</comment>
<evidence type="ECO:0000256" key="6">
    <source>
        <dbReference type="ARBA" id="ARBA00023170"/>
    </source>
</evidence>
<dbReference type="InterPro" id="IPR052192">
    <property type="entry name" value="Insect_Ionotropic_Sensory_Rcpt"/>
</dbReference>
<name>A0A8J2HNH0_COTCN</name>
<keyword evidence="3 8" id="KW-0812">Transmembrane</keyword>
<keyword evidence="6" id="KW-0675">Receptor</keyword>
<reference evidence="9" key="1">
    <citation type="submission" date="2021-04" db="EMBL/GenBank/DDBJ databases">
        <authorList>
            <person name="Chebbi M.A.C M."/>
        </authorList>
    </citation>
    <scope>NUCLEOTIDE SEQUENCE</scope>
</reference>
<evidence type="ECO:0000256" key="5">
    <source>
        <dbReference type="ARBA" id="ARBA00023136"/>
    </source>
</evidence>
<dbReference type="GO" id="GO:0005886">
    <property type="term" value="C:plasma membrane"/>
    <property type="evidence" value="ECO:0007669"/>
    <property type="project" value="UniProtKB-SubCell"/>
</dbReference>
<keyword evidence="5 8" id="KW-0472">Membrane</keyword>
<feature type="transmembrane region" description="Helical" evidence="8">
    <location>
        <begin position="200"/>
        <end position="221"/>
    </location>
</feature>
<keyword evidence="4 8" id="KW-1133">Transmembrane helix</keyword>
<evidence type="ECO:0000256" key="3">
    <source>
        <dbReference type="ARBA" id="ARBA00022692"/>
    </source>
</evidence>
<sequence>DAIIEEEINENVTKNLDYSQKQNSSVCFYVVHVYKIRISDNSSLIVDSLGSWNPGELMLKLPVDVELRNNFYHLPLIIGILNGTNEDQNEENSLYEEQMTEDRPLNDFINFLASNLNASLETVMHEKVGVLTNKAWTHLLGDVNNGIVDIGLGYITVNDERRRDMCFSHPLIRYTRNIYIRPPESGFMRDIFLQPFNNRLLLCVAFVHVLIIVTISLINYITRNVFLMYNAYAGFITSILSVQATGIKTLEDLLQNNFKVGYSDLDDEFMRNTNDTNLRKLYINAFNTRESRIDTNQGLQKAVKGSYGFFASATLARRTLRTSLIQERCSLKEIEVGQTFTVVALPMEKFSPYEKIINLNILRMLERGVIDRIGDRMLPDMPKCRDPTTFHSARIADVYSAFIILAIGIVIAVCIGLVERIWSRRLKFKNKLRQIIDIYLRKKRTSEVLTNKNNPKEILNDYINNINCNLHFKTYKRRLRYSSSRVKKFNPKVNYDCDNQLQTKQIIFPFRN</sequence>
<dbReference type="OrthoDB" id="8186464at2759"/>
<evidence type="ECO:0000256" key="4">
    <source>
        <dbReference type="ARBA" id="ARBA00022989"/>
    </source>
</evidence>
<keyword evidence="10" id="KW-1185">Reference proteome</keyword>
<dbReference type="PANTHER" id="PTHR42643:SF33">
    <property type="entry name" value="GLUTAMATE RECEPTOR 2-LIKE PROTEIN"/>
    <property type="match status" value="1"/>
</dbReference>
<comment type="caution">
    <text evidence="9">The sequence shown here is derived from an EMBL/GenBank/DDBJ whole genome shotgun (WGS) entry which is preliminary data.</text>
</comment>
<proteinExistence type="predicted"/>
<dbReference type="Gene3D" id="3.40.190.10">
    <property type="entry name" value="Periplasmic binding protein-like II"/>
    <property type="match status" value="3"/>
</dbReference>
<evidence type="ECO:0000256" key="7">
    <source>
        <dbReference type="ARBA" id="ARBA00023180"/>
    </source>
</evidence>
<evidence type="ECO:0000313" key="9">
    <source>
        <dbReference type="EMBL" id="CAG5107394.1"/>
    </source>
</evidence>
<dbReference type="EMBL" id="CAJNRD030001124">
    <property type="protein sequence ID" value="CAG5107394.1"/>
    <property type="molecule type" value="Genomic_DNA"/>
</dbReference>
<dbReference type="PANTHER" id="PTHR42643">
    <property type="entry name" value="IONOTROPIC RECEPTOR 20A-RELATED"/>
    <property type="match status" value="1"/>
</dbReference>
<evidence type="ECO:0000256" key="8">
    <source>
        <dbReference type="SAM" id="Phobius"/>
    </source>
</evidence>
<feature type="transmembrane region" description="Helical" evidence="8">
    <location>
        <begin position="398"/>
        <end position="418"/>
    </location>
</feature>
<dbReference type="AlphaFoldDB" id="A0A8J2HNH0"/>
<evidence type="ECO:0000256" key="1">
    <source>
        <dbReference type="ARBA" id="ARBA00004651"/>
    </source>
</evidence>
<dbReference type="SUPFAM" id="SSF53850">
    <property type="entry name" value="Periplasmic binding protein-like II"/>
    <property type="match status" value="1"/>
</dbReference>
<feature type="non-terminal residue" evidence="9">
    <location>
        <position position="512"/>
    </location>
</feature>
<evidence type="ECO:0000313" key="10">
    <source>
        <dbReference type="Proteomes" id="UP000786811"/>
    </source>
</evidence>
<evidence type="ECO:0000256" key="2">
    <source>
        <dbReference type="ARBA" id="ARBA00022475"/>
    </source>
</evidence>
<dbReference type="Proteomes" id="UP000786811">
    <property type="component" value="Unassembled WGS sequence"/>
</dbReference>
<keyword evidence="7" id="KW-0325">Glycoprotein</keyword>
<gene>
    <name evidence="9" type="ORF">HICCMSTLAB_LOCUS12727</name>
</gene>
<feature type="non-terminal residue" evidence="9">
    <location>
        <position position="1"/>
    </location>
</feature>
<keyword evidence="2" id="KW-1003">Cell membrane</keyword>
<organism evidence="9 10">
    <name type="scientific">Cotesia congregata</name>
    <name type="common">Parasitoid wasp</name>
    <name type="synonym">Apanteles congregatus</name>
    <dbReference type="NCBI Taxonomy" id="51543"/>
    <lineage>
        <taxon>Eukaryota</taxon>
        <taxon>Metazoa</taxon>
        <taxon>Ecdysozoa</taxon>
        <taxon>Arthropoda</taxon>
        <taxon>Hexapoda</taxon>
        <taxon>Insecta</taxon>
        <taxon>Pterygota</taxon>
        <taxon>Neoptera</taxon>
        <taxon>Endopterygota</taxon>
        <taxon>Hymenoptera</taxon>
        <taxon>Apocrita</taxon>
        <taxon>Ichneumonoidea</taxon>
        <taxon>Braconidae</taxon>
        <taxon>Microgastrinae</taxon>
        <taxon>Cotesia</taxon>
    </lineage>
</organism>
<protein>
    <submittedName>
        <fullName evidence="9">Uncharacterized protein</fullName>
    </submittedName>
</protein>